<dbReference type="AlphaFoldDB" id="A0A9D9GWW8"/>
<dbReference type="EMBL" id="JADIMY010000117">
    <property type="protein sequence ID" value="MBO8428031.1"/>
    <property type="molecule type" value="Genomic_DNA"/>
</dbReference>
<dbReference type="PANTHER" id="PTHR33295:SF7">
    <property type="entry name" value="ATPASE"/>
    <property type="match status" value="1"/>
</dbReference>
<protein>
    <submittedName>
        <fullName evidence="3">ATP-binding protein</fullName>
    </submittedName>
</protein>
<dbReference type="InterPro" id="IPR025420">
    <property type="entry name" value="DUF4143"/>
</dbReference>
<organism evidence="3 4">
    <name type="scientific">Candidatus Onthovivens merdipullorum</name>
    <dbReference type="NCBI Taxonomy" id="2840889"/>
    <lineage>
        <taxon>Bacteria</taxon>
        <taxon>Bacillati</taxon>
        <taxon>Bacillota</taxon>
        <taxon>Bacilli</taxon>
        <taxon>Bacillales</taxon>
        <taxon>Candidatus Onthovivens</taxon>
    </lineage>
</organism>
<evidence type="ECO:0000259" key="2">
    <source>
        <dbReference type="Pfam" id="PF13635"/>
    </source>
</evidence>
<keyword evidence="3" id="KW-0067">ATP-binding</keyword>
<dbReference type="Proteomes" id="UP000823613">
    <property type="component" value="Unassembled WGS sequence"/>
</dbReference>
<evidence type="ECO:0000313" key="3">
    <source>
        <dbReference type="EMBL" id="MBO8428031.1"/>
    </source>
</evidence>
<gene>
    <name evidence="3" type="ORF">IAC58_05780</name>
</gene>
<feature type="domain" description="DUF4143" evidence="2">
    <location>
        <begin position="242"/>
        <end position="402"/>
    </location>
</feature>
<evidence type="ECO:0000313" key="4">
    <source>
        <dbReference type="Proteomes" id="UP000823613"/>
    </source>
</evidence>
<dbReference type="InterPro" id="IPR027417">
    <property type="entry name" value="P-loop_NTPase"/>
</dbReference>
<dbReference type="GO" id="GO:0005524">
    <property type="term" value="F:ATP binding"/>
    <property type="evidence" value="ECO:0007669"/>
    <property type="project" value="UniProtKB-KW"/>
</dbReference>
<keyword evidence="3" id="KW-0547">Nucleotide-binding</keyword>
<reference evidence="3" key="1">
    <citation type="submission" date="2020-10" db="EMBL/GenBank/DDBJ databases">
        <authorList>
            <person name="Gilroy R."/>
        </authorList>
    </citation>
    <scope>NUCLEOTIDE SEQUENCE</scope>
    <source>
        <strain evidence="3">11159</strain>
    </source>
</reference>
<proteinExistence type="predicted"/>
<reference evidence="3" key="2">
    <citation type="journal article" date="2021" name="PeerJ">
        <title>Extensive microbial diversity within the chicken gut microbiome revealed by metagenomics and culture.</title>
        <authorList>
            <person name="Gilroy R."/>
            <person name="Ravi A."/>
            <person name="Getino M."/>
            <person name="Pursley I."/>
            <person name="Horton D.L."/>
            <person name="Alikhan N.F."/>
            <person name="Baker D."/>
            <person name="Gharbi K."/>
            <person name="Hall N."/>
            <person name="Watson M."/>
            <person name="Adriaenssens E.M."/>
            <person name="Foster-Nyarko E."/>
            <person name="Jarju S."/>
            <person name="Secka A."/>
            <person name="Antonio M."/>
            <person name="Oren A."/>
            <person name="Chaudhuri R.R."/>
            <person name="La Ragione R."/>
            <person name="Hildebrand F."/>
            <person name="Pallen M.J."/>
        </authorList>
    </citation>
    <scope>NUCLEOTIDE SEQUENCE</scope>
    <source>
        <strain evidence="3">11159</strain>
    </source>
</reference>
<dbReference type="Pfam" id="PF13173">
    <property type="entry name" value="AAA_14"/>
    <property type="match status" value="1"/>
</dbReference>
<accession>A0A9D9GWW8</accession>
<dbReference type="InterPro" id="IPR041682">
    <property type="entry name" value="AAA_14"/>
</dbReference>
<sequence>MNKIFKRKIYNDLLEFKKDNGKYALLIEGARRVGKSTIVEEFAKNEYKSYIFIDFQNDKEKARLPFKELPNLNAFFDTLSLYYGSTKLYERESLIIFDEIQLFPEARETLKQLVKDGRYDYIETGSLISINKNVKDILLPSEEKKIPMYPLSFEEFLNATGDSFTFDLLKKYLKENKEISDTIHQEMIRKFKTYMVLGGMPKVIDTYNETKSFFECDKEKELILELYKNDLHKLDDDLNLRASLIYKSIPSSLSNHFKDYNNIKIYNKNNSLNKKNLNSFDALIDSKVVLPCYLVSEINLTPYAYIKDNKFKLYFSDTGLFITQILYNAKKEEKEMLYKSLISNKLSINEGNIFENMVAQELTYLNNELYYYTYYDEAHHTYEIDFLIYKNKKVIPIEVKSNSIRFHTSLDKLQVNNSKLIKEKIIISNKPYFKKDNLINIPIYLLEVINCL</sequence>
<dbReference type="SUPFAM" id="SSF52540">
    <property type="entry name" value="P-loop containing nucleoside triphosphate hydrolases"/>
    <property type="match status" value="1"/>
</dbReference>
<comment type="caution">
    <text evidence="3">The sequence shown here is derived from an EMBL/GenBank/DDBJ whole genome shotgun (WGS) entry which is preliminary data.</text>
</comment>
<feature type="domain" description="AAA" evidence="1">
    <location>
        <begin position="23"/>
        <end position="157"/>
    </location>
</feature>
<dbReference type="Gene3D" id="3.40.50.300">
    <property type="entry name" value="P-loop containing nucleotide triphosphate hydrolases"/>
    <property type="match status" value="1"/>
</dbReference>
<name>A0A9D9GWW8_9BACL</name>
<dbReference type="PANTHER" id="PTHR33295">
    <property type="entry name" value="ATPASE"/>
    <property type="match status" value="1"/>
</dbReference>
<dbReference type="Pfam" id="PF13635">
    <property type="entry name" value="DUF4143"/>
    <property type="match status" value="1"/>
</dbReference>
<evidence type="ECO:0000259" key="1">
    <source>
        <dbReference type="Pfam" id="PF13173"/>
    </source>
</evidence>